<dbReference type="Gene3D" id="1.25.10.10">
    <property type="entry name" value="Leucine-rich Repeat Variant"/>
    <property type="match status" value="1"/>
</dbReference>
<dbReference type="InterPro" id="IPR016024">
    <property type="entry name" value="ARM-type_fold"/>
</dbReference>
<proteinExistence type="predicted"/>
<reference evidence="6 7" key="1">
    <citation type="submission" date="2019-02" db="EMBL/GenBank/DDBJ databases">
        <title>Deep-cultivation of Planctomycetes and their phenomic and genomic characterization uncovers novel biology.</title>
        <authorList>
            <person name="Wiegand S."/>
            <person name="Jogler M."/>
            <person name="Boedeker C."/>
            <person name="Pinto D."/>
            <person name="Vollmers J."/>
            <person name="Rivas-Marin E."/>
            <person name="Kohn T."/>
            <person name="Peeters S.H."/>
            <person name="Heuer A."/>
            <person name="Rast P."/>
            <person name="Oberbeckmann S."/>
            <person name="Bunk B."/>
            <person name="Jeske O."/>
            <person name="Meyerdierks A."/>
            <person name="Storesund J.E."/>
            <person name="Kallscheuer N."/>
            <person name="Luecker S."/>
            <person name="Lage O.M."/>
            <person name="Pohl T."/>
            <person name="Merkel B.J."/>
            <person name="Hornburger P."/>
            <person name="Mueller R.-W."/>
            <person name="Bruemmer F."/>
            <person name="Labrenz M."/>
            <person name="Spormann A.M."/>
            <person name="Op den Camp H."/>
            <person name="Overmann J."/>
            <person name="Amann R."/>
            <person name="Jetten M.S.M."/>
            <person name="Mascher T."/>
            <person name="Medema M.H."/>
            <person name="Devos D.P."/>
            <person name="Kaster A.-K."/>
            <person name="Ovreas L."/>
            <person name="Rohde M."/>
            <person name="Galperin M.Y."/>
            <person name="Jogler C."/>
        </authorList>
    </citation>
    <scope>NUCLEOTIDE SEQUENCE [LARGE SCALE GENOMIC DNA]</scope>
    <source>
        <strain evidence="6 7">SV_7m_r</strain>
    </source>
</reference>
<dbReference type="InterPro" id="IPR011041">
    <property type="entry name" value="Quinoprot_gluc/sorb_DH_b-prop"/>
</dbReference>
<dbReference type="Pfam" id="PF13646">
    <property type="entry name" value="HEAT_2"/>
    <property type="match status" value="1"/>
</dbReference>
<dbReference type="Gene3D" id="2.120.10.30">
    <property type="entry name" value="TolB, C-terminal domain"/>
    <property type="match status" value="1"/>
</dbReference>
<keyword evidence="1 4" id="KW-0349">Heme</keyword>
<dbReference type="GO" id="GO:0009055">
    <property type="term" value="F:electron transfer activity"/>
    <property type="evidence" value="ECO:0007669"/>
    <property type="project" value="InterPro"/>
</dbReference>
<dbReference type="GO" id="GO:0020037">
    <property type="term" value="F:heme binding"/>
    <property type="evidence" value="ECO:0007669"/>
    <property type="project" value="InterPro"/>
</dbReference>
<keyword evidence="2 4" id="KW-0479">Metal-binding</keyword>
<dbReference type="SUPFAM" id="SSF46626">
    <property type="entry name" value="Cytochrome c"/>
    <property type="match status" value="1"/>
</dbReference>
<evidence type="ECO:0000256" key="2">
    <source>
        <dbReference type="ARBA" id="ARBA00022723"/>
    </source>
</evidence>
<dbReference type="InterPro" id="IPR011042">
    <property type="entry name" value="6-blade_b-propeller_TolB-like"/>
</dbReference>
<dbReference type="InterPro" id="IPR011989">
    <property type="entry name" value="ARM-like"/>
</dbReference>
<dbReference type="InterPro" id="IPR055557">
    <property type="entry name" value="DUF7133"/>
</dbReference>
<dbReference type="PROSITE" id="PS51007">
    <property type="entry name" value="CYTC"/>
    <property type="match status" value="1"/>
</dbReference>
<dbReference type="RefSeq" id="WP_419187524.1">
    <property type="nucleotide sequence ID" value="NZ_CP036272.1"/>
</dbReference>
<evidence type="ECO:0000259" key="5">
    <source>
        <dbReference type="PROSITE" id="PS51007"/>
    </source>
</evidence>
<evidence type="ECO:0000256" key="4">
    <source>
        <dbReference type="PROSITE-ProRule" id="PRU00433"/>
    </source>
</evidence>
<dbReference type="Pfam" id="PF23500">
    <property type="entry name" value="DUF7133"/>
    <property type="match status" value="1"/>
</dbReference>
<dbReference type="Gene3D" id="1.10.760.10">
    <property type="entry name" value="Cytochrome c-like domain"/>
    <property type="match status" value="1"/>
</dbReference>
<dbReference type="Proteomes" id="UP000315003">
    <property type="component" value="Chromosome"/>
</dbReference>
<dbReference type="InterPro" id="IPR013427">
    <property type="entry name" value="Haem-bd_dom_put"/>
</dbReference>
<dbReference type="InterPro" id="IPR036909">
    <property type="entry name" value="Cyt_c-like_dom_sf"/>
</dbReference>
<keyword evidence="3 4" id="KW-0408">Iron</keyword>
<dbReference type="GO" id="GO:0046872">
    <property type="term" value="F:metal ion binding"/>
    <property type="evidence" value="ECO:0007669"/>
    <property type="project" value="UniProtKB-KW"/>
</dbReference>
<dbReference type="NCBIfam" id="TIGR02604">
    <property type="entry name" value="Piru_Ver_Nterm"/>
    <property type="match status" value="1"/>
</dbReference>
<gene>
    <name evidence="6" type="ORF">SV7mr_36930</name>
</gene>
<evidence type="ECO:0000313" key="7">
    <source>
        <dbReference type="Proteomes" id="UP000315003"/>
    </source>
</evidence>
<name>A0A517SYP8_9BACT</name>
<dbReference type="NCBIfam" id="TIGR02603">
    <property type="entry name" value="CxxCH_TIGR02603"/>
    <property type="match status" value="1"/>
</dbReference>
<accession>A0A517SYP8</accession>
<evidence type="ECO:0000313" key="6">
    <source>
        <dbReference type="EMBL" id="QDT61161.1"/>
    </source>
</evidence>
<dbReference type="PANTHER" id="PTHR33546">
    <property type="entry name" value="LARGE, MULTIFUNCTIONAL SECRETED PROTEIN-RELATED"/>
    <property type="match status" value="1"/>
</dbReference>
<feature type="domain" description="Cytochrome c" evidence="5">
    <location>
        <begin position="990"/>
        <end position="1127"/>
    </location>
</feature>
<dbReference type="SUPFAM" id="SSF50952">
    <property type="entry name" value="Soluble quinoprotein glucose dehydrogenase"/>
    <property type="match status" value="1"/>
</dbReference>
<dbReference type="SUPFAM" id="SSF48371">
    <property type="entry name" value="ARM repeat"/>
    <property type="match status" value="2"/>
</dbReference>
<sequence>MLCSIKKAFVGLEKHRAIQIWAVMLLGVLQGVVVLQSGSLVVAADVEVPPPAEPEVSPASEEATEAMAAIRIPDGWKIGLWAAEPDVANVVAFDIDRVGRVYVCETFRQNRGVTDNRGHDKTWLYADLAAKTVQDRIDYHKRLLGDAAITYMQQDDRIRRLTDTDGDGKADESVLVANGFNRLEEGTGAGILATDEGLFYTCIPKLWKLVDQNGDGKIDERIALSDGYGVRVAFRGHDLHGLIRGYDGRIYFSIGDRGYHLRNKEGKVLADPASGAVFRCELDGSNLEVFARGLRNPQELAFNDRGDWFTVDNNSDSGDRARLVHLLQDGDTGWRMYYQYLPNRGPFNQEKIWYPLNEDQPAHIVPPVANFTDGPSGLAYYPGTGFGDRLDDTFLICDFRGGPSNSGVRTFQVEPAGATYTKGEDTELIWSTLATDVAFGPDGAIYVSDWVNGWDGLGKGRIFQVTDPTHQQDAAAVQAKQWLAQEFSELDEALLLERLAHVDQRVRLHSQWELARRNSLQPLASILADGKALPLARLHAVWGLGQIARSQQAEFKKNSDELIQAIVGAANDSDQDVAFAALSVTGEQAWGQAIAAATKALQSQSSRVRYAAIDALGRCKDAKSIKQVLQIAVAAPKDVALRHAAAMYLSRVLNSSRLAELKEDDRSHVRLLAVVALRRQQSGAVRAFLDDSDPKVVLEAARAIHDQPISAAMLDLAALIKRPAASKALSRRVLNANYRMGTPENAVAVAQFATRGEAGEDLRLEALEMLANWAAPDALDRVLGDYRPLEKRSQAAAATALEPQVDLLMASAEKVRLKAIDVASSLGIKKIGEQLAKQVLQKERSAAARAEALRGLARLNPSQAVAMAQSLTQSKQSAALTLASLDVLAQHAAAKSISRFIDALQDSNLTVRQRAWDLVSKDKSAKADEVIAAATADLIAGKLQTSLHLNVLQAAEGRLKQADRNALADYQATLAKSEPLAKWIACLDGGDVQAGKKLFFEKTELSCVRCHKVDRTGGEVGPNLTTIGKDKDARYLLEALCLPDAQVAKGFETTNVVDIDGRVLAGIVRQENDDFIELMLPDGKLERVLQDDIEVRKKGKSAMPQDLIKHLSDRELRDLVAYLKSLKKSRRGASEAE</sequence>
<dbReference type="InterPro" id="IPR013428">
    <property type="entry name" value="Membrane-bound_put_N"/>
</dbReference>
<evidence type="ECO:0000256" key="3">
    <source>
        <dbReference type="ARBA" id="ARBA00023004"/>
    </source>
</evidence>
<organism evidence="6 7">
    <name type="scientific">Stieleria bergensis</name>
    <dbReference type="NCBI Taxonomy" id="2528025"/>
    <lineage>
        <taxon>Bacteria</taxon>
        <taxon>Pseudomonadati</taxon>
        <taxon>Planctomycetota</taxon>
        <taxon>Planctomycetia</taxon>
        <taxon>Pirellulales</taxon>
        <taxon>Pirellulaceae</taxon>
        <taxon>Stieleria</taxon>
    </lineage>
</organism>
<keyword evidence="7" id="KW-1185">Reference proteome</keyword>
<dbReference type="AlphaFoldDB" id="A0A517SYP8"/>
<dbReference type="InterPro" id="IPR009056">
    <property type="entry name" value="Cyt_c-like_dom"/>
</dbReference>
<dbReference type="EMBL" id="CP036272">
    <property type="protein sequence ID" value="QDT61161.1"/>
    <property type="molecule type" value="Genomic_DNA"/>
</dbReference>
<protein>
    <submittedName>
        <fullName evidence="6">Cytochrome c</fullName>
    </submittedName>
</protein>
<dbReference type="PANTHER" id="PTHR33546:SF1">
    <property type="entry name" value="LARGE, MULTIFUNCTIONAL SECRETED PROTEIN"/>
    <property type="match status" value="1"/>
</dbReference>
<evidence type="ECO:0000256" key="1">
    <source>
        <dbReference type="ARBA" id="ARBA00022617"/>
    </source>
</evidence>